<dbReference type="EMBL" id="OCNJ01000008">
    <property type="protein sequence ID" value="SOD98938.1"/>
    <property type="molecule type" value="Genomic_DNA"/>
</dbReference>
<dbReference type="InterPro" id="IPR004879">
    <property type="entry name" value="Ssp411-like_TRX"/>
</dbReference>
<gene>
    <name evidence="2" type="ORF">SAMN05421508_108150</name>
</gene>
<keyword evidence="3" id="KW-1185">Reference proteome</keyword>
<sequence>MNLLRHETSPYLLQHADNPVHWRPWGPEALAEARAAGKPVLLSVGYAACHWCHVMAHESFEDADTAAVMNDLFVTIKVDREERPDVDAIYQAALQLMGQHGGWPLTMFLTPEGEPFWGGTYFPNTARWGRPDFVSVLRQISETYRTAPDKVQHNTGLLVDALRKNMHLPQSSDTPQSLSLPLVDAAAGSLAGYVDPEWGGLRGAPKFPVVFAFDALWRAWRRTGRQDMRDGVRLTLDRMCQGGIYDHLGGGFARYSTDAEWLVPHFEKMLYDNAQLIDLMTSVWQETRSPLLAARIEETVEWLEREMIAETGAFAATLDADSEGEEGRYYVWTEDEIDALLADDTDLARLFKAVYDVKPGGNWEGKTILHRNALAVEDYPETERKLARARALLLRARDRRVAPGRDDKVLADWNGLMIHGLARAGWVFDRLDWVDLARSAYDAVRATMTRDGGRLGHSFRRGKLQPVAMLDDYAAMMRAALTLHQVTAEPQFLDHALAWLAVLDADYADPAGGYFLTAADATDLILRTKTAQDNATPAGNGLMAVSLATLWHLTGDDAHRTKAESLIRTFEPMALNVYPHSATLLGGFELLESAVQVVVAGDATTARPLVRAVAESPVVGLVLSQVRPGQELPEGHPARGKGPVNGVPAAYICRGPVCSAPVTDPEELRTQLTAR</sequence>
<feature type="domain" description="Spermatogenesis-associated protein 20-like TRX" evidence="1">
    <location>
        <begin position="2"/>
        <end position="162"/>
    </location>
</feature>
<dbReference type="Pfam" id="PF03190">
    <property type="entry name" value="Thioredox_DsbH"/>
    <property type="match status" value="1"/>
</dbReference>
<dbReference type="InterPro" id="IPR012341">
    <property type="entry name" value="6hp_glycosidase-like_sf"/>
</dbReference>
<dbReference type="Gene3D" id="1.50.10.10">
    <property type="match status" value="1"/>
</dbReference>
<dbReference type="GO" id="GO:0005975">
    <property type="term" value="P:carbohydrate metabolic process"/>
    <property type="evidence" value="ECO:0007669"/>
    <property type="project" value="InterPro"/>
</dbReference>
<evidence type="ECO:0000313" key="3">
    <source>
        <dbReference type="Proteomes" id="UP000219621"/>
    </source>
</evidence>
<dbReference type="Proteomes" id="UP000219621">
    <property type="component" value="Unassembled WGS sequence"/>
</dbReference>
<evidence type="ECO:0000259" key="1">
    <source>
        <dbReference type="Pfam" id="PF03190"/>
    </source>
</evidence>
<dbReference type="PANTHER" id="PTHR42899">
    <property type="entry name" value="SPERMATOGENESIS-ASSOCIATED PROTEIN 20"/>
    <property type="match status" value="1"/>
</dbReference>
<reference evidence="2 3" key="1">
    <citation type="submission" date="2017-09" db="EMBL/GenBank/DDBJ databases">
        <authorList>
            <person name="Ehlers B."/>
            <person name="Leendertz F.H."/>
        </authorList>
    </citation>
    <scope>NUCLEOTIDE SEQUENCE [LARGE SCALE GENOMIC DNA]</scope>
    <source>
        <strain evidence="2 3">USBA 140</strain>
    </source>
</reference>
<dbReference type="Gene3D" id="1.50.10.20">
    <property type="match status" value="1"/>
</dbReference>
<dbReference type="CDD" id="cd02955">
    <property type="entry name" value="SSP411"/>
    <property type="match status" value="1"/>
</dbReference>
<name>A0A286GTT8_9PROT</name>
<dbReference type="InterPro" id="IPR024705">
    <property type="entry name" value="Ssp411"/>
</dbReference>
<proteinExistence type="predicted"/>
<dbReference type="Gene3D" id="3.40.30.10">
    <property type="entry name" value="Glutaredoxin"/>
    <property type="match status" value="1"/>
</dbReference>
<organism evidence="2 3">
    <name type="scientific">Caenispirillum bisanense</name>
    <dbReference type="NCBI Taxonomy" id="414052"/>
    <lineage>
        <taxon>Bacteria</taxon>
        <taxon>Pseudomonadati</taxon>
        <taxon>Pseudomonadota</taxon>
        <taxon>Alphaproteobacteria</taxon>
        <taxon>Rhodospirillales</taxon>
        <taxon>Novispirillaceae</taxon>
        <taxon>Caenispirillum</taxon>
    </lineage>
</organism>
<accession>A0A286GTT8</accession>
<protein>
    <recommendedName>
        <fullName evidence="1">Spermatogenesis-associated protein 20-like TRX domain-containing protein</fullName>
    </recommendedName>
</protein>
<dbReference type="PANTHER" id="PTHR42899:SF1">
    <property type="entry name" value="SPERMATOGENESIS-ASSOCIATED PROTEIN 20"/>
    <property type="match status" value="1"/>
</dbReference>
<dbReference type="InterPro" id="IPR008928">
    <property type="entry name" value="6-hairpin_glycosidase_sf"/>
</dbReference>
<evidence type="ECO:0000313" key="2">
    <source>
        <dbReference type="EMBL" id="SOD98938.1"/>
    </source>
</evidence>
<dbReference type="RefSeq" id="WP_245913518.1">
    <property type="nucleotide sequence ID" value="NZ_OCNJ01000008.1"/>
</dbReference>
<dbReference type="SUPFAM" id="SSF52833">
    <property type="entry name" value="Thioredoxin-like"/>
    <property type="match status" value="1"/>
</dbReference>
<dbReference type="SUPFAM" id="SSF48208">
    <property type="entry name" value="Six-hairpin glycosidases"/>
    <property type="match status" value="1"/>
</dbReference>
<dbReference type="InterPro" id="IPR036249">
    <property type="entry name" value="Thioredoxin-like_sf"/>
</dbReference>
<dbReference type="AlphaFoldDB" id="A0A286GTT8"/>
<dbReference type="PIRSF" id="PIRSF006402">
    <property type="entry name" value="UCP006402_thioredoxin"/>
    <property type="match status" value="1"/>
</dbReference>